<dbReference type="InterPro" id="IPR014002">
    <property type="entry name" value="Agenet_dom_plant"/>
</dbReference>
<protein>
    <recommendedName>
        <fullName evidence="2">Agenet domain-containing protein</fullName>
    </recommendedName>
</protein>
<feature type="compositionally biased region" description="Basic and acidic residues" evidence="1">
    <location>
        <begin position="257"/>
        <end position="271"/>
    </location>
</feature>
<feature type="compositionally biased region" description="Polar residues" evidence="1">
    <location>
        <begin position="196"/>
        <end position="205"/>
    </location>
</feature>
<feature type="region of interest" description="Disordered" evidence="1">
    <location>
        <begin position="191"/>
        <end position="456"/>
    </location>
</feature>
<feature type="domain" description="Agenet" evidence="2">
    <location>
        <begin position="110"/>
        <end position="170"/>
    </location>
</feature>
<keyword evidence="4" id="KW-1185">Reference proteome</keyword>
<evidence type="ECO:0000313" key="4">
    <source>
        <dbReference type="Proteomes" id="UP001187192"/>
    </source>
</evidence>
<gene>
    <name evidence="3" type="ORF">TIFTF001_022615</name>
</gene>
<name>A0AA88DCZ7_FICCA</name>
<dbReference type="InterPro" id="IPR008395">
    <property type="entry name" value="Agenet-like_dom"/>
</dbReference>
<comment type="caution">
    <text evidence="3">The sequence shown here is derived from an EMBL/GenBank/DDBJ whole genome shotgun (WGS) entry which is preliminary data.</text>
</comment>
<feature type="compositionally biased region" description="Polar residues" evidence="1">
    <location>
        <begin position="224"/>
        <end position="234"/>
    </location>
</feature>
<dbReference type="SMART" id="SM00743">
    <property type="entry name" value="Agenet"/>
    <property type="match status" value="1"/>
</dbReference>
<dbReference type="AlphaFoldDB" id="A0AA88DCZ7"/>
<reference evidence="3" key="1">
    <citation type="submission" date="2023-07" db="EMBL/GenBank/DDBJ databases">
        <title>draft genome sequence of fig (Ficus carica).</title>
        <authorList>
            <person name="Takahashi T."/>
            <person name="Nishimura K."/>
        </authorList>
    </citation>
    <scope>NUCLEOTIDE SEQUENCE</scope>
</reference>
<proteinExistence type="predicted"/>
<feature type="compositionally biased region" description="Polar residues" evidence="1">
    <location>
        <begin position="446"/>
        <end position="456"/>
    </location>
</feature>
<feature type="compositionally biased region" description="Low complexity" evidence="1">
    <location>
        <begin position="330"/>
        <end position="345"/>
    </location>
</feature>
<evidence type="ECO:0000256" key="1">
    <source>
        <dbReference type="SAM" id="MobiDB-lite"/>
    </source>
</evidence>
<evidence type="ECO:0000313" key="3">
    <source>
        <dbReference type="EMBL" id="GMN53485.1"/>
    </source>
</evidence>
<feature type="compositionally biased region" description="Basic and acidic residues" evidence="1">
    <location>
        <begin position="287"/>
        <end position="297"/>
    </location>
</feature>
<accession>A0AA88DCZ7</accession>
<feature type="compositionally biased region" description="Basic and acidic residues" evidence="1">
    <location>
        <begin position="346"/>
        <end position="358"/>
    </location>
</feature>
<sequence>MRVRDSPFKVGDLVESRSFMSGYRGSWFRSKVKNASWRNGQIGYYLEYLDFPDEKKTWTKLYQKPRNHSNRYSKQSEFEIMLRPRFPPVFRESQMPDVSAISEVVVIVNDAWKVGDLVDWWKDECYWSGKITRTLEDGKLQLDLFPPPLGEGFSYEVCCKDLRPSLNWSPETGWTVPTPTDSDNSQQCARIINPVNRGSTPSSKVCTAGEEERDGVEGIVGASHATSTPSSEEGTASKETDGVESIAGASHATSSPRSKERTDGEERDRVEGMGGAAHATSTPSSKVHTDGEERDGVEAMSGAAHATSTPSSKEFATGEERDGVQGIAGASKSSVPSHASSCSSKPSDRLDDTEKKTTGTDMDVDMENGGTGKTGCSDDPSSLVKAVITTENGGTTLEKGGNGKTSCSDGSSPLVKAVLTTENGETAPEEDAADDGRSSKKRRTDSNIPQNSSYSDSIGASILDLEELVQRVKWMKSLLEIGMSPSNTRRPPWKFLGHLASSAPKTTGFCFSGRTAECTDAQFHTLTVGYGCRIRNIKDETTELNPTEENVPLLFPWHGVGWRISRPAVTN</sequence>
<dbReference type="PANTHER" id="PTHR36805:SF7">
    <property type="entry name" value="AGENET DOMAIN-CONTAINING PROTEIN"/>
    <property type="match status" value="1"/>
</dbReference>
<dbReference type="PANTHER" id="PTHR36805">
    <property type="entry name" value="AGENET DOMAIN-CONTAINING PROTEIN"/>
    <property type="match status" value="1"/>
</dbReference>
<dbReference type="EMBL" id="BTGU01000046">
    <property type="protein sequence ID" value="GMN53485.1"/>
    <property type="molecule type" value="Genomic_DNA"/>
</dbReference>
<dbReference type="Proteomes" id="UP001187192">
    <property type="component" value="Unassembled WGS sequence"/>
</dbReference>
<dbReference type="Pfam" id="PF05641">
    <property type="entry name" value="Agenet"/>
    <property type="match status" value="1"/>
</dbReference>
<evidence type="ECO:0000259" key="2">
    <source>
        <dbReference type="SMART" id="SM00743"/>
    </source>
</evidence>
<organism evidence="3 4">
    <name type="scientific">Ficus carica</name>
    <name type="common">Common fig</name>
    <dbReference type="NCBI Taxonomy" id="3494"/>
    <lineage>
        <taxon>Eukaryota</taxon>
        <taxon>Viridiplantae</taxon>
        <taxon>Streptophyta</taxon>
        <taxon>Embryophyta</taxon>
        <taxon>Tracheophyta</taxon>
        <taxon>Spermatophyta</taxon>
        <taxon>Magnoliopsida</taxon>
        <taxon>eudicotyledons</taxon>
        <taxon>Gunneridae</taxon>
        <taxon>Pentapetalae</taxon>
        <taxon>rosids</taxon>
        <taxon>fabids</taxon>
        <taxon>Rosales</taxon>
        <taxon>Moraceae</taxon>
        <taxon>Ficeae</taxon>
        <taxon>Ficus</taxon>
    </lineage>
</organism>